<dbReference type="PRINTS" id="PR00449">
    <property type="entry name" value="RASTRNSFRMNG"/>
</dbReference>
<dbReference type="Proteomes" id="UP001195769">
    <property type="component" value="Unassembled WGS sequence"/>
</dbReference>
<dbReference type="Gene3D" id="3.40.50.300">
    <property type="entry name" value="P-loop containing nucleotide triphosphate hydrolases"/>
    <property type="match status" value="1"/>
</dbReference>
<evidence type="ECO:0008006" key="3">
    <source>
        <dbReference type="Google" id="ProtNLM"/>
    </source>
</evidence>
<dbReference type="GeneID" id="64666861"/>
<comment type="caution">
    <text evidence="1">The sequence shown here is derived from an EMBL/GenBank/DDBJ whole genome shotgun (WGS) entry which is preliminary data.</text>
</comment>
<protein>
    <recommendedName>
        <fullName evidence="3">G domain-containing protein</fullName>
    </recommendedName>
</protein>
<dbReference type="CDD" id="cd00882">
    <property type="entry name" value="Ras_like_GTPase"/>
    <property type="match status" value="1"/>
</dbReference>
<accession>A0AAD4HRI3</accession>
<dbReference type="InterPro" id="IPR027417">
    <property type="entry name" value="P-loop_NTPase"/>
</dbReference>
<keyword evidence="2" id="KW-1185">Reference proteome</keyword>
<sequence>MIVDTRQLQLTSSDILKVYPRFRLLVIGNTGVGKSSLIQQAFKINEVHICEHRRGEADIDKEFIAPENELFVLHDSQGFEAGDSKTFKTARDFIDRRRKEPKLQDKIHAVWLCLSIPHADGRLLESGAEEFLKLRKEILGDIPIIAVFTKHDVFVNKLELEAVDSDQYDEIALEELKVTTLDKLCIQPLKEVAGSDILHATVSTNEEYESTIRQLVYLTTTNIEKYVAKKQH</sequence>
<dbReference type="SUPFAM" id="SSF52540">
    <property type="entry name" value="P-loop containing nucleoside triphosphate hydrolases"/>
    <property type="match status" value="1"/>
</dbReference>
<dbReference type="AlphaFoldDB" id="A0AAD4HRI3"/>
<proteinExistence type="predicted"/>
<dbReference type="EMBL" id="JABBWK010000006">
    <property type="protein sequence ID" value="KAG1905906.1"/>
    <property type="molecule type" value="Genomic_DNA"/>
</dbReference>
<name>A0AAD4HRI3_9AGAM</name>
<evidence type="ECO:0000313" key="2">
    <source>
        <dbReference type="Proteomes" id="UP001195769"/>
    </source>
</evidence>
<reference evidence="1" key="1">
    <citation type="journal article" date="2020" name="New Phytol.">
        <title>Comparative genomics reveals dynamic genome evolution in host specialist ectomycorrhizal fungi.</title>
        <authorList>
            <person name="Lofgren L.A."/>
            <person name="Nguyen N.H."/>
            <person name="Vilgalys R."/>
            <person name="Ruytinx J."/>
            <person name="Liao H.L."/>
            <person name="Branco S."/>
            <person name="Kuo A."/>
            <person name="LaButti K."/>
            <person name="Lipzen A."/>
            <person name="Andreopoulos W."/>
            <person name="Pangilinan J."/>
            <person name="Riley R."/>
            <person name="Hundley H."/>
            <person name="Na H."/>
            <person name="Barry K."/>
            <person name="Grigoriev I.V."/>
            <person name="Stajich J.E."/>
            <person name="Kennedy P.G."/>
        </authorList>
    </citation>
    <scope>NUCLEOTIDE SEQUENCE</scope>
    <source>
        <strain evidence="1">FC203</strain>
    </source>
</reference>
<dbReference type="RefSeq" id="XP_041231481.1">
    <property type="nucleotide sequence ID" value="XM_041372563.1"/>
</dbReference>
<gene>
    <name evidence="1" type="ORF">F5891DRAFT_631361</name>
</gene>
<organism evidence="1 2">
    <name type="scientific">Suillus fuscotomentosus</name>
    <dbReference type="NCBI Taxonomy" id="1912939"/>
    <lineage>
        <taxon>Eukaryota</taxon>
        <taxon>Fungi</taxon>
        <taxon>Dikarya</taxon>
        <taxon>Basidiomycota</taxon>
        <taxon>Agaricomycotina</taxon>
        <taxon>Agaricomycetes</taxon>
        <taxon>Agaricomycetidae</taxon>
        <taxon>Boletales</taxon>
        <taxon>Suillineae</taxon>
        <taxon>Suillaceae</taxon>
        <taxon>Suillus</taxon>
    </lineage>
</organism>
<evidence type="ECO:0000313" key="1">
    <source>
        <dbReference type="EMBL" id="KAG1905906.1"/>
    </source>
</evidence>